<proteinExistence type="predicted"/>
<accession>A0A7N0ZU83</accession>
<dbReference type="Gramene" id="Kaladp0034s0233.1.v1.1">
    <property type="protein sequence ID" value="Kaladp0034s0233.1.v1.1.CDS.1"/>
    <property type="gene ID" value="Kaladp0034s0233.v1.1"/>
</dbReference>
<evidence type="ECO:0000313" key="2">
    <source>
        <dbReference type="EnsemblPlants" id="Kaladp0034s0233.1.v1.1.CDS.1"/>
    </source>
</evidence>
<dbReference type="Proteomes" id="UP000594263">
    <property type="component" value="Unplaced"/>
</dbReference>
<protein>
    <submittedName>
        <fullName evidence="2">Uncharacterized protein</fullName>
    </submittedName>
</protein>
<feature type="transmembrane region" description="Helical" evidence="1">
    <location>
        <begin position="12"/>
        <end position="28"/>
    </location>
</feature>
<keyword evidence="3" id="KW-1185">Reference proteome</keyword>
<name>A0A7N0ZU83_KALFE</name>
<keyword evidence="1" id="KW-1133">Transmembrane helix</keyword>
<evidence type="ECO:0000256" key="1">
    <source>
        <dbReference type="SAM" id="Phobius"/>
    </source>
</evidence>
<dbReference type="EnsemblPlants" id="Kaladp0034s0233.1.v1.1">
    <property type="protein sequence ID" value="Kaladp0034s0233.1.v1.1.CDS.1"/>
    <property type="gene ID" value="Kaladp0034s0233.v1.1"/>
</dbReference>
<evidence type="ECO:0000313" key="3">
    <source>
        <dbReference type="Proteomes" id="UP000594263"/>
    </source>
</evidence>
<dbReference type="AlphaFoldDB" id="A0A7N0ZU83"/>
<sequence length="85" mass="9813">MPPLHPGPLTPPILFQFYTHIFLLYLKLSCHTLSISNNKFVCIFEISFCYLSCYSRIILFYLYKRGHLASSFLISTSPLLPLPLT</sequence>
<reference evidence="2" key="1">
    <citation type="submission" date="2021-01" db="UniProtKB">
        <authorList>
            <consortium name="EnsemblPlants"/>
        </authorList>
    </citation>
    <scope>IDENTIFICATION</scope>
</reference>
<organism evidence="2 3">
    <name type="scientific">Kalanchoe fedtschenkoi</name>
    <name type="common">Lavender scallops</name>
    <name type="synonym">South American air plant</name>
    <dbReference type="NCBI Taxonomy" id="63787"/>
    <lineage>
        <taxon>Eukaryota</taxon>
        <taxon>Viridiplantae</taxon>
        <taxon>Streptophyta</taxon>
        <taxon>Embryophyta</taxon>
        <taxon>Tracheophyta</taxon>
        <taxon>Spermatophyta</taxon>
        <taxon>Magnoliopsida</taxon>
        <taxon>eudicotyledons</taxon>
        <taxon>Gunneridae</taxon>
        <taxon>Pentapetalae</taxon>
        <taxon>Saxifragales</taxon>
        <taxon>Crassulaceae</taxon>
        <taxon>Kalanchoe</taxon>
    </lineage>
</organism>
<keyword evidence="1" id="KW-0812">Transmembrane</keyword>
<feature type="transmembrane region" description="Helical" evidence="1">
    <location>
        <begin position="40"/>
        <end position="63"/>
    </location>
</feature>
<keyword evidence="1" id="KW-0472">Membrane</keyword>